<dbReference type="Proteomes" id="UP000001064">
    <property type="component" value="Unassembled WGS sequence"/>
</dbReference>
<reference evidence="2" key="1">
    <citation type="journal article" date="2011" name="Genome Biol.">
        <title>Comparative genomics of the social amoebae Dictyostelium discoideum and Dictyostelium purpureum.</title>
        <authorList>
            <consortium name="US DOE Joint Genome Institute (JGI-PGF)"/>
            <person name="Sucgang R."/>
            <person name="Kuo A."/>
            <person name="Tian X."/>
            <person name="Salerno W."/>
            <person name="Parikh A."/>
            <person name="Feasley C.L."/>
            <person name="Dalin E."/>
            <person name="Tu H."/>
            <person name="Huang E."/>
            <person name="Barry K."/>
            <person name="Lindquist E."/>
            <person name="Shapiro H."/>
            <person name="Bruce D."/>
            <person name="Schmutz J."/>
            <person name="Salamov A."/>
            <person name="Fey P."/>
            <person name="Gaudet P."/>
            <person name="Anjard C."/>
            <person name="Babu M.M."/>
            <person name="Basu S."/>
            <person name="Bushmanova Y."/>
            <person name="van der Wel H."/>
            <person name="Katoh-Kurasawa M."/>
            <person name="Dinh C."/>
            <person name="Coutinho P.M."/>
            <person name="Saito T."/>
            <person name="Elias M."/>
            <person name="Schaap P."/>
            <person name="Kay R.R."/>
            <person name="Henrissat B."/>
            <person name="Eichinger L."/>
            <person name="Rivero F."/>
            <person name="Putnam N.H."/>
            <person name="West C.M."/>
            <person name="Loomis W.F."/>
            <person name="Chisholm R.L."/>
            <person name="Shaulsky G."/>
            <person name="Strassmann J.E."/>
            <person name="Queller D.C."/>
            <person name="Kuspa A."/>
            <person name="Grigoriev I.V."/>
        </authorList>
    </citation>
    <scope>NUCLEOTIDE SEQUENCE [LARGE SCALE GENOMIC DNA]</scope>
    <source>
        <strain evidence="2">QSDP1</strain>
    </source>
</reference>
<dbReference type="InParanoid" id="F0ZE82"/>
<protein>
    <submittedName>
        <fullName evidence="1">Uncharacterized protein</fullName>
    </submittedName>
</protein>
<dbReference type="GeneID" id="10499188"/>
<dbReference type="RefSeq" id="XP_003285696.1">
    <property type="nucleotide sequence ID" value="XM_003285648.1"/>
</dbReference>
<accession>F0ZE82</accession>
<dbReference type="EMBL" id="GL870991">
    <property type="protein sequence ID" value="EGC37757.1"/>
    <property type="molecule type" value="Genomic_DNA"/>
</dbReference>
<name>F0ZE82_DICPU</name>
<evidence type="ECO:0000313" key="1">
    <source>
        <dbReference type="EMBL" id="EGC37757.1"/>
    </source>
</evidence>
<evidence type="ECO:0000313" key="2">
    <source>
        <dbReference type="Proteomes" id="UP000001064"/>
    </source>
</evidence>
<gene>
    <name evidence="1" type="ORF">DICPUDRAFT_149602</name>
</gene>
<proteinExistence type="predicted"/>
<organism evidence="1 2">
    <name type="scientific">Dictyostelium purpureum</name>
    <name type="common">Slime mold</name>
    <dbReference type="NCBI Taxonomy" id="5786"/>
    <lineage>
        <taxon>Eukaryota</taxon>
        <taxon>Amoebozoa</taxon>
        <taxon>Evosea</taxon>
        <taxon>Eumycetozoa</taxon>
        <taxon>Dictyostelia</taxon>
        <taxon>Dictyosteliales</taxon>
        <taxon>Dictyosteliaceae</taxon>
        <taxon>Dictyostelium</taxon>
    </lineage>
</organism>
<keyword evidence="2" id="KW-1185">Reference proteome</keyword>
<dbReference type="KEGG" id="dpp:DICPUDRAFT_149602"/>
<dbReference type="VEuPathDB" id="AmoebaDB:DICPUDRAFT_149602"/>
<sequence>MIEFSITYSLYLNILYIFGRYWEDFRLKKESLGFLAALNMSFKLYLDFLDQLIGDPNNSIYSNVSGNL</sequence>
<dbReference type="AlphaFoldDB" id="F0ZE82"/>